<sequence>MQRYFIDPSQVQGQSIAIEGDDAKHIAKVLRYQIGDQVICSDNTGNNYICEISRIDAKTIHLRIISSHLPCNEPEIFVTLYQGMTKADKMEWIIQKGTEIGVSAFVPVEMKRSIAKWESDRESKKIDRWRKIAKEAAEQAHRSKIPDVQAPIRFKELLKLSTADSSTLTLLAYEKSEHNQGLLSLLKEYPEVKKIALIVGPEGGISEEELQEALQCGIQAINLGPRVLRTETAGMVAASGILFFHQELGEK</sequence>
<evidence type="ECO:0000256" key="5">
    <source>
        <dbReference type="ARBA" id="ARBA00022490"/>
    </source>
</evidence>
<evidence type="ECO:0000256" key="7">
    <source>
        <dbReference type="ARBA" id="ARBA00022603"/>
    </source>
</evidence>
<dbReference type="InterPro" id="IPR046887">
    <property type="entry name" value="RsmE_PUA-like"/>
</dbReference>
<evidence type="ECO:0000256" key="10">
    <source>
        <dbReference type="ARBA" id="ARBA00025699"/>
    </source>
</evidence>
<dbReference type="OrthoDB" id="9815641at2"/>
<comment type="subcellular location">
    <subcellularLocation>
        <location evidence="1 12">Cytoplasm</location>
    </subcellularLocation>
</comment>
<dbReference type="EC" id="2.1.1.193" evidence="3 12"/>
<dbReference type="PIRSF" id="PIRSF015601">
    <property type="entry name" value="MTase_slr0722"/>
    <property type="match status" value="1"/>
</dbReference>
<reference evidence="15 16" key="1">
    <citation type="submission" date="2016-09" db="EMBL/GenBank/DDBJ databases">
        <title>Desulfuribacillus arsenicus sp. nov., an obligately anaerobic, dissimilatory arsenic- and antimonate-reducing bacterium isolated from anoxic sediments.</title>
        <authorList>
            <person name="Abin C.A."/>
            <person name="Hollibaugh J.T."/>
        </authorList>
    </citation>
    <scope>NUCLEOTIDE SEQUENCE [LARGE SCALE GENOMIC DNA]</scope>
    <source>
        <strain evidence="15 16">MLFW-2</strain>
    </source>
</reference>
<dbReference type="InterPro" id="IPR029028">
    <property type="entry name" value="Alpha/beta_knot_MTases"/>
</dbReference>
<dbReference type="EMBL" id="MJAT01000006">
    <property type="protein sequence ID" value="OEH86144.1"/>
    <property type="molecule type" value="Genomic_DNA"/>
</dbReference>
<dbReference type="Gene3D" id="2.40.240.20">
    <property type="entry name" value="Hypothetical PUA domain-like, domain 1"/>
    <property type="match status" value="1"/>
</dbReference>
<dbReference type="NCBIfam" id="NF008692">
    <property type="entry name" value="PRK11713.1-5"/>
    <property type="match status" value="1"/>
</dbReference>
<feature type="domain" description="Ribosomal RNA small subunit methyltransferase E methyltransferase" evidence="13">
    <location>
        <begin position="75"/>
        <end position="239"/>
    </location>
</feature>
<dbReference type="AlphaFoldDB" id="A0A1E5L801"/>
<comment type="caution">
    <text evidence="15">The sequence shown here is derived from an EMBL/GenBank/DDBJ whole genome shotgun (WGS) entry which is preliminary data.</text>
</comment>
<proteinExistence type="inferred from homology"/>
<keyword evidence="8 12" id="KW-0808">Transferase</keyword>
<feature type="domain" description="Ribosomal RNA small subunit methyltransferase E PUA-like" evidence="14">
    <location>
        <begin position="18"/>
        <end position="65"/>
    </location>
</feature>
<dbReference type="PANTHER" id="PTHR30027:SF3">
    <property type="entry name" value="16S RRNA (URACIL(1498)-N(3))-METHYLTRANSFERASE"/>
    <property type="match status" value="1"/>
</dbReference>
<evidence type="ECO:0000259" key="13">
    <source>
        <dbReference type="Pfam" id="PF04452"/>
    </source>
</evidence>
<dbReference type="Pfam" id="PF04452">
    <property type="entry name" value="Methyltrans_RNA"/>
    <property type="match status" value="1"/>
</dbReference>
<keyword evidence="9 12" id="KW-0949">S-adenosyl-L-methionine</keyword>
<comment type="catalytic activity">
    <reaction evidence="11 12">
        <text>uridine(1498) in 16S rRNA + S-adenosyl-L-methionine = N(3)-methyluridine(1498) in 16S rRNA + S-adenosyl-L-homocysteine + H(+)</text>
        <dbReference type="Rhea" id="RHEA:42920"/>
        <dbReference type="Rhea" id="RHEA-COMP:10283"/>
        <dbReference type="Rhea" id="RHEA-COMP:10284"/>
        <dbReference type="ChEBI" id="CHEBI:15378"/>
        <dbReference type="ChEBI" id="CHEBI:57856"/>
        <dbReference type="ChEBI" id="CHEBI:59789"/>
        <dbReference type="ChEBI" id="CHEBI:65315"/>
        <dbReference type="ChEBI" id="CHEBI:74502"/>
        <dbReference type="EC" id="2.1.1.193"/>
    </reaction>
</comment>
<dbReference type="GO" id="GO:0005737">
    <property type="term" value="C:cytoplasm"/>
    <property type="evidence" value="ECO:0007669"/>
    <property type="project" value="UniProtKB-SubCell"/>
</dbReference>
<dbReference type="InterPro" id="IPR015947">
    <property type="entry name" value="PUA-like_sf"/>
</dbReference>
<protein>
    <recommendedName>
        <fullName evidence="4 12">Ribosomal RNA small subunit methyltransferase E</fullName>
        <ecNumber evidence="3 12">2.1.1.193</ecNumber>
    </recommendedName>
</protein>
<dbReference type="RefSeq" id="WP_069701373.1">
    <property type="nucleotide sequence ID" value="NZ_MJAT01000006.1"/>
</dbReference>
<dbReference type="GO" id="GO:0070042">
    <property type="term" value="F:rRNA (uridine-N3-)-methyltransferase activity"/>
    <property type="evidence" value="ECO:0007669"/>
    <property type="project" value="TreeGrafter"/>
</dbReference>
<dbReference type="GO" id="GO:0070475">
    <property type="term" value="P:rRNA base methylation"/>
    <property type="evidence" value="ECO:0007669"/>
    <property type="project" value="TreeGrafter"/>
</dbReference>
<evidence type="ECO:0000313" key="16">
    <source>
        <dbReference type="Proteomes" id="UP000095255"/>
    </source>
</evidence>
<dbReference type="STRING" id="1390249.BHU72_11425"/>
<evidence type="ECO:0000256" key="9">
    <source>
        <dbReference type="ARBA" id="ARBA00022691"/>
    </source>
</evidence>
<comment type="similarity">
    <text evidence="2 12">Belongs to the RNA methyltransferase RsmE family.</text>
</comment>
<keyword evidence="7 12" id="KW-0489">Methyltransferase</keyword>
<dbReference type="CDD" id="cd18084">
    <property type="entry name" value="RsmE-like"/>
    <property type="match status" value="1"/>
</dbReference>
<evidence type="ECO:0000256" key="6">
    <source>
        <dbReference type="ARBA" id="ARBA00022552"/>
    </source>
</evidence>
<gene>
    <name evidence="15" type="ORF">BHU72_11425</name>
</gene>
<accession>A0A1E5L801</accession>
<evidence type="ECO:0000256" key="11">
    <source>
        <dbReference type="ARBA" id="ARBA00047944"/>
    </source>
</evidence>
<comment type="function">
    <text evidence="10 12">Specifically methylates the N3 position of the uracil ring of uridine 1498 (m3U1498) in 16S rRNA. Acts on the fully assembled 30S ribosomal subunit.</text>
</comment>
<evidence type="ECO:0000259" key="14">
    <source>
        <dbReference type="Pfam" id="PF20260"/>
    </source>
</evidence>
<evidence type="ECO:0000256" key="4">
    <source>
        <dbReference type="ARBA" id="ARBA00013673"/>
    </source>
</evidence>
<evidence type="ECO:0000256" key="2">
    <source>
        <dbReference type="ARBA" id="ARBA00005528"/>
    </source>
</evidence>
<dbReference type="InterPro" id="IPR046886">
    <property type="entry name" value="RsmE_MTase_dom"/>
</dbReference>
<evidence type="ECO:0000256" key="12">
    <source>
        <dbReference type="PIRNR" id="PIRNR015601"/>
    </source>
</evidence>
<dbReference type="Gene3D" id="3.40.1280.10">
    <property type="match status" value="1"/>
</dbReference>
<evidence type="ECO:0000256" key="1">
    <source>
        <dbReference type="ARBA" id="ARBA00004496"/>
    </source>
</evidence>
<dbReference type="PANTHER" id="PTHR30027">
    <property type="entry name" value="RIBOSOMAL RNA SMALL SUBUNIT METHYLTRANSFERASE E"/>
    <property type="match status" value="1"/>
</dbReference>
<evidence type="ECO:0000313" key="15">
    <source>
        <dbReference type="EMBL" id="OEH86144.1"/>
    </source>
</evidence>
<dbReference type="InterPro" id="IPR006700">
    <property type="entry name" value="RsmE"/>
</dbReference>
<dbReference type="Proteomes" id="UP000095255">
    <property type="component" value="Unassembled WGS sequence"/>
</dbReference>
<evidence type="ECO:0000256" key="8">
    <source>
        <dbReference type="ARBA" id="ARBA00022679"/>
    </source>
</evidence>
<dbReference type="InterPro" id="IPR029026">
    <property type="entry name" value="tRNA_m1G_MTases_N"/>
</dbReference>
<keyword evidence="5 12" id="KW-0963">Cytoplasm</keyword>
<keyword evidence="16" id="KW-1185">Reference proteome</keyword>
<name>A0A1E5L801_9FIRM</name>
<dbReference type="Pfam" id="PF20260">
    <property type="entry name" value="PUA_4"/>
    <property type="match status" value="1"/>
</dbReference>
<dbReference type="SUPFAM" id="SSF88697">
    <property type="entry name" value="PUA domain-like"/>
    <property type="match status" value="1"/>
</dbReference>
<organism evidence="15 16">
    <name type="scientific">Desulfuribacillus stibiiarsenatis</name>
    <dbReference type="NCBI Taxonomy" id="1390249"/>
    <lineage>
        <taxon>Bacteria</taxon>
        <taxon>Bacillati</taxon>
        <taxon>Bacillota</taxon>
        <taxon>Desulfuribacillia</taxon>
        <taxon>Desulfuribacillales</taxon>
        <taxon>Desulfuribacillaceae</taxon>
        <taxon>Desulfuribacillus</taxon>
    </lineage>
</organism>
<keyword evidence="6 12" id="KW-0698">rRNA processing</keyword>
<dbReference type="SUPFAM" id="SSF75217">
    <property type="entry name" value="alpha/beta knot"/>
    <property type="match status" value="1"/>
</dbReference>
<evidence type="ECO:0000256" key="3">
    <source>
        <dbReference type="ARBA" id="ARBA00012328"/>
    </source>
</evidence>
<dbReference type="NCBIfam" id="TIGR00046">
    <property type="entry name" value="RsmE family RNA methyltransferase"/>
    <property type="match status" value="1"/>
</dbReference>